<reference evidence="2 3" key="1">
    <citation type="submission" date="2022-11" db="EMBL/GenBank/DDBJ databases">
        <title>Minimal conservation of predation-associated metabolite biosynthetic gene clusters underscores biosynthetic potential of Myxococcota including descriptions for ten novel species: Archangium lansinium sp. nov., Myxococcus landrumus sp. nov., Nannocystis bai.</title>
        <authorList>
            <person name="Ahearne A."/>
            <person name="Stevens C."/>
            <person name="Phillips K."/>
        </authorList>
    </citation>
    <scope>NUCLEOTIDE SEQUENCE [LARGE SCALE GENOMIC DNA]</scope>
    <source>
        <strain evidence="2 3">MIWBW</strain>
    </source>
</reference>
<gene>
    <name evidence="2" type="ORF">OV287_52730</name>
</gene>
<dbReference type="InterPro" id="IPR036280">
    <property type="entry name" value="Multihaem_cyt_sf"/>
</dbReference>
<protein>
    <recommendedName>
        <fullName evidence="4">Cytochrome c</fullName>
    </recommendedName>
</protein>
<feature type="chain" id="PRO_5045683269" description="Cytochrome c" evidence="1">
    <location>
        <begin position="18"/>
        <end position="384"/>
    </location>
</feature>
<keyword evidence="3" id="KW-1185">Reference proteome</keyword>
<dbReference type="RefSeq" id="WP_267541676.1">
    <property type="nucleotide sequence ID" value="NZ_JAPNKA010000001.1"/>
</dbReference>
<evidence type="ECO:0000256" key="1">
    <source>
        <dbReference type="SAM" id="SignalP"/>
    </source>
</evidence>
<organism evidence="2 3">
    <name type="scientific">Archangium lansingense</name>
    <dbReference type="NCBI Taxonomy" id="2995310"/>
    <lineage>
        <taxon>Bacteria</taxon>
        <taxon>Pseudomonadati</taxon>
        <taxon>Myxococcota</taxon>
        <taxon>Myxococcia</taxon>
        <taxon>Myxococcales</taxon>
        <taxon>Cystobacterineae</taxon>
        <taxon>Archangiaceae</taxon>
        <taxon>Archangium</taxon>
    </lineage>
</organism>
<evidence type="ECO:0000313" key="3">
    <source>
        <dbReference type="Proteomes" id="UP001207654"/>
    </source>
</evidence>
<evidence type="ECO:0008006" key="4">
    <source>
        <dbReference type="Google" id="ProtNLM"/>
    </source>
</evidence>
<dbReference type="Proteomes" id="UP001207654">
    <property type="component" value="Unassembled WGS sequence"/>
</dbReference>
<keyword evidence="1" id="KW-0732">Signal</keyword>
<proteinExistence type="predicted"/>
<accession>A0ABT4AN58</accession>
<name>A0ABT4AN58_9BACT</name>
<evidence type="ECO:0000313" key="2">
    <source>
        <dbReference type="EMBL" id="MCY1083133.1"/>
    </source>
</evidence>
<comment type="caution">
    <text evidence="2">The sequence shown here is derived from an EMBL/GenBank/DDBJ whole genome shotgun (WGS) entry which is preliminary data.</text>
</comment>
<sequence>MRAWLLLVLLGAMPAFAGSVDVEECAGCHMARRTEPQSRFSNGLGRWNDSQCFGCHAELNDVALKHHQGLPDRRYIAVPVREDKLKRMATTEPLSYMSAPEGLEAKAGSVSRISQEGLAAFLKRPSTLSFKPGSKAPRMMAYPTLEPGDLSALSKLFGVKPASAKSAAPAPLTDAERQKAQSLWTARCVACHGGEQPVAGRTGVTLGLYTPEWLSAYARGKARSPLKARTMPVVALSLEEARLLHRLFGEMRVEAERALDEKVSRLKLEAAAAPGAVPAEFVSFLWGRFFREGTCVHCHATSPRAASAFAANPEGLKDYLRRRSGLEFWLRLETRALEDEHGLVAARPGMPMAGGALPRETRGLIARWVLEGCKDPQGQVWCKK</sequence>
<feature type="signal peptide" evidence="1">
    <location>
        <begin position="1"/>
        <end position="17"/>
    </location>
</feature>
<dbReference type="EMBL" id="JAPNKA010000001">
    <property type="protein sequence ID" value="MCY1083133.1"/>
    <property type="molecule type" value="Genomic_DNA"/>
</dbReference>
<dbReference type="SUPFAM" id="SSF48695">
    <property type="entry name" value="Multiheme cytochromes"/>
    <property type="match status" value="1"/>
</dbReference>